<sequence>MVEAVIVSAVRTPIAKMRGALKDLHPSLYGGLVIKEALNRAQVAGGEVDDVIFGNCLGGGGNMGRLSLLQAGLPLSVPGMTIDRQCGSGINSVALAAQAVIAGSGKIFVAGGTESMTRSPYLLEPPSQAFDRTPPKFVRRQLSPDHIGDPPMGITAENLAERYEISREEQDAFALRSQQNMKKAVGMGWFKEEIVPVPLKDKKGNTLLFDTDEHPRPDTTMEALSKLPSVFKGDGSVTAGNSSGVNDGASALVIMSSQEAERRGLEPLAKIKHWAVAGVDPNIMGIGPVPATRKVLAEMGLSLEDMDLIEINEAFAAQVLACDRELHFDWEKVNVNGGAIAHGHPIAATGGVLVMKLAYEMRRRNVKRGLVTACIGGGQGIALILER</sequence>
<evidence type="ECO:0000313" key="10">
    <source>
        <dbReference type="Proteomes" id="UP001596500"/>
    </source>
</evidence>
<dbReference type="NCBIfam" id="TIGR01930">
    <property type="entry name" value="AcCoA-C-Actrans"/>
    <property type="match status" value="1"/>
</dbReference>
<keyword evidence="10" id="KW-1185">Reference proteome</keyword>
<dbReference type="EC" id="2.3.1.9" evidence="2"/>
<dbReference type="RefSeq" id="WP_379864383.1">
    <property type="nucleotide sequence ID" value="NZ_JBHTBW010000020.1"/>
</dbReference>
<dbReference type="PROSITE" id="PS00099">
    <property type="entry name" value="THIOLASE_3"/>
    <property type="match status" value="1"/>
</dbReference>
<accession>A0ABW2RJI2</accession>
<evidence type="ECO:0000313" key="9">
    <source>
        <dbReference type="EMBL" id="MFC7441090.1"/>
    </source>
</evidence>
<dbReference type="InterPro" id="IPR020617">
    <property type="entry name" value="Thiolase_C"/>
</dbReference>
<dbReference type="PANTHER" id="PTHR18919:SF107">
    <property type="entry name" value="ACETYL-COA ACETYLTRANSFERASE, CYTOSOLIC"/>
    <property type="match status" value="1"/>
</dbReference>
<dbReference type="SUPFAM" id="SSF53901">
    <property type="entry name" value="Thiolase-like"/>
    <property type="match status" value="2"/>
</dbReference>
<evidence type="ECO:0000256" key="6">
    <source>
        <dbReference type="RuleBase" id="RU003557"/>
    </source>
</evidence>
<evidence type="ECO:0000256" key="4">
    <source>
        <dbReference type="ARBA" id="ARBA00023315"/>
    </source>
</evidence>
<feature type="domain" description="Thiolase C-terminal" evidence="8">
    <location>
        <begin position="266"/>
        <end position="387"/>
    </location>
</feature>
<dbReference type="Pfam" id="PF00108">
    <property type="entry name" value="Thiolase_N"/>
    <property type="match status" value="1"/>
</dbReference>
<name>A0ABW2RJI2_9BACL</name>
<keyword evidence="3 6" id="KW-0808">Transferase</keyword>
<evidence type="ECO:0000256" key="5">
    <source>
        <dbReference type="ARBA" id="ARBA00030755"/>
    </source>
</evidence>
<comment type="caution">
    <text evidence="9">The sequence shown here is derived from an EMBL/GenBank/DDBJ whole genome shotgun (WGS) entry which is preliminary data.</text>
</comment>
<reference evidence="10" key="1">
    <citation type="journal article" date="2019" name="Int. J. Syst. Evol. Microbiol.">
        <title>The Global Catalogue of Microorganisms (GCM) 10K type strain sequencing project: providing services to taxonomists for standard genome sequencing and annotation.</title>
        <authorList>
            <consortium name="The Broad Institute Genomics Platform"/>
            <consortium name="The Broad Institute Genome Sequencing Center for Infectious Disease"/>
            <person name="Wu L."/>
            <person name="Ma J."/>
        </authorList>
    </citation>
    <scope>NUCLEOTIDE SEQUENCE [LARGE SCALE GENOMIC DNA]</scope>
    <source>
        <strain evidence="10">CGMCC 1.12942</strain>
    </source>
</reference>
<evidence type="ECO:0000256" key="1">
    <source>
        <dbReference type="ARBA" id="ARBA00010982"/>
    </source>
</evidence>
<feature type="domain" description="Thiolase N-terminal" evidence="7">
    <location>
        <begin position="5"/>
        <end position="257"/>
    </location>
</feature>
<dbReference type="PROSITE" id="PS00737">
    <property type="entry name" value="THIOLASE_2"/>
    <property type="match status" value="1"/>
</dbReference>
<organism evidence="9 10">
    <name type="scientific">Laceyella putida</name>
    <dbReference type="NCBI Taxonomy" id="110101"/>
    <lineage>
        <taxon>Bacteria</taxon>
        <taxon>Bacillati</taxon>
        <taxon>Bacillota</taxon>
        <taxon>Bacilli</taxon>
        <taxon>Bacillales</taxon>
        <taxon>Thermoactinomycetaceae</taxon>
        <taxon>Laceyella</taxon>
    </lineage>
</organism>
<dbReference type="CDD" id="cd00751">
    <property type="entry name" value="thiolase"/>
    <property type="match status" value="1"/>
</dbReference>
<dbReference type="Proteomes" id="UP001596500">
    <property type="component" value="Unassembled WGS sequence"/>
</dbReference>
<protein>
    <recommendedName>
        <fullName evidence="2">acetyl-CoA C-acetyltransferase</fullName>
        <ecNumber evidence="2">2.3.1.9</ecNumber>
    </recommendedName>
    <alternativeName>
        <fullName evidence="5">Acetoacetyl-CoA thiolase</fullName>
    </alternativeName>
</protein>
<dbReference type="Gene3D" id="3.40.47.10">
    <property type="match status" value="2"/>
</dbReference>
<gene>
    <name evidence="9" type="ORF">ACFQNG_07970</name>
</gene>
<evidence type="ECO:0000259" key="7">
    <source>
        <dbReference type="Pfam" id="PF00108"/>
    </source>
</evidence>
<dbReference type="PIRSF" id="PIRSF000429">
    <property type="entry name" value="Ac-CoA_Ac_transf"/>
    <property type="match status" value="1"/>
</dbReference>
<dbReference type="InterPro" id="IPR016039">
    <property type="entry name" value="Thiolase-like"/>
</dbReference>
<dbReference type="EMBL" id="JBHTBW010000020">
    <property type="protein sequence ID" value="MFC7441090.1"/>
    <property type="molecule type" value="Genomic_DNA"/>
</dbReference>
<dbReference type="InterPro" id="IPR020610">
    <property type="entry name" value="Thiolase_AS"/>
</dbReference>
<proteinExistence type="inferred from homology"/>
<keyword evidence="4 6" id="KW-0012">Acyltransferase</keyword>
<dbReference type="InterPro" id="IPR020613">
    <property type="entry name" value="Thiolase_CS"/>
</dbReference>
<evidence type="ECO:0000256" key="2">
    <source>
        <dbReference type="ARBA" id="ARBA00012705"/>
    </source>
</evidence>
<evidence type="ECO:0000256" key="3">
    <source>
        <dbReference type="ARBA" id="ARBA00022679"/>
    </source>
</evidence>
<dbReference type="PANTHER" id="PTHR18919">
    <property type="entry name" value="ACETYL-COA C-ACYLTRANSFERASE"/>
    <property type="match status" value="1"/>
</dbReference>
<evidence type="ECO:0000259" key="8">
    <source>
        <dbReference type="Pfam" id="PF02803"/>
    </source>
</evidence>
<comment type="similarity">
    <text evidence="1 6">Belongs to the thiolase-like superfamily. Thiolase family.</text>
</comment>
<dbReference type="InterPro" id="IPR002155">
    <property type="entry name" value="Thiolase"/>
</dbReference>
<dbReference type="InterPro" id="IPR020616">
    <property type="entry name" value="Thiolase_N"/>
</dbReference>
<dbReference type="Pfam" id="PF02803">
    <property type="entry name" value="Thiolase_C"/>
    <property type="match status" value="1"/>
</dbReference>